<sequence length="42" mass="4661">MNMDVFMESLVVMGKGMGGIFVVMLIIYLSIKGLGYLFKGKE</sequence>
<keyword evidence="1" id="KW-1133">Transmembrane helix</keyword>
<evidence type="ECO:0008006" key="4">
    <source>
        <dbReference type="Google" id="ProtNLM"/>
    </source>
</evidence>
<accession>A0ABP3W4F8</accession>
<keyword evidence="1" id="KW-0812">Transmembrane</keyword>
<dbReference type="Proteomes" id="UP001501047">
    <property type="component" value="Unassembled WGS sequence"/>
</dbReference>
<evidence type="ECO:0000313" key="3">
    <source>
        <dbReference type="Proteomes" id="UP001501047"/>
    </source>
</evidence>
<proteinExistence type="predicted"/>
<reference evidence="3" key="1">
    <citation type="journal article" date="2019" name="Int. J. Syst. Evol. Microbiol.">
        <title>The Global Catalogue of Microorganisms (GCM) 10K type strain sequencing project: providing services to taxonomists for standard genome sequencing and annotation.</title>
        <authorList>
            <consortium name="The Broad Institute Genomics Platform"/>
            <consortium name="The Broad Institute Genome Sequencing Center for Infectious Disease"/>
            <person name="Wu L."/>
            <person name="Ma J."/>
        </authorList>
    </citation>
    <scope>NUCLEOTIDE SEQUENCE [LARGE SCALE GENOMIC DNA]</scope>
    <source>
        <strain evidence="3">JCM 1417</strain>
    </source>
</reference>
<keyword evidence="3" id="KW-1185">Reference proteome</keyword>
<dbReference type="NCBIfam" id="NF040909">
    <property type="entry name" value="OadG_rel_small"/>
    <property type="match status" value="1"/>
</dbReference>
<evidence type="ECO:0000256" key="1">
    <source>
        <dbReference type="SAM" id="Phobius"/>
    </source>
</evidence>
<dbReference type="RefSeq" id="WP_343826519.1">
    <property type="nucleotide sequence ID" value="NZ_BAAACI010000006.1"/>
</dbReference>
<evidence type="ECO:0000313" key="2">
    <source>
        <dbReference type="EMBL" id="GAA0773861.1"/>
    </source>
</evidence>
<gene>
    <name evidence="2" type="ORF">GCM10008908_22730</name>
</gene>
<comment type="caution">
    <text evidence="2">The sequence shown here is derived from an EMBL/GenBank/DDBJ whole genome shotgun (WGS) entry which is preliminary data.</text>
</comment>
<name>A0ABP3W4F8_CLOSU</name>
<feature type="transmembrane region" description="Helical" evidence="1">
    <location>
        <begin position="20"/>
        <end position="38"/>
    </location>
</feature>
<keyword evidence="1" id="KW-0472">Membrane</keyword>
<dbReference type="EMBL" id="BAAACI010000006">
    <property type="protein sequence ID" value="GAA0773861.1"/>
    <property type="molecule type" value="Genomic_DNA"/>
</dbReference>
<protein>
    <recommendedName>
        <fullName evidence="4">Sodium pump decarboxylase gamma subunit</fullName>
    </recommendedName>
</protein>
<organism evidence="2 3">
    <name type="scientific">Clostridium subterminale</name>
    <dbReference type="NCBI Taxonomy" id="1550"/>
    <lineage>
        <taxon>Bacteria</taxon>
        <taxon>Bacillati</taxon>
        <taxon>Bacillota</taxon>
        <taxon>Clostridia</taxon>
        <taxon>Eubacteriales</taxon>
        <taxon>Clostridiaceae</taxon>
        <taxon>Clostridium</taxon>
    </lineage>
</organism>